<name>A0A7S2FPM9_9EUKA</name>
<dbReference type="Gene3D" id="3.90.79.10">
    <property type="entry name" value="Nucleoside Triphosphate Pyrophosphohydrolase"/>
    <property type="match status" value="1"/>
</dbReference>
<gene>
    <name evidence="1" type="ORF">CBRE1094_LOCUS3388</name>
</gene>
<reference evidence="1" key="1">
    <citation type="submission" date="2021-01" db="EMBL/GenBank/DDBJ databases">
        <authorList>
            <person name="Corre E."/>
            <person name="Pelletier E."/>
            <person name="Niang G."/>
            <person name="Scheremetjew M."/>
            <person name="Finn R."/>
            <person name="Kale V."/>
            <person name="Holt S."/>
            <person name="Cochrane G."/>
            <person name="Meng A."/>
            <person name="Brown T."/>
            <person name="Cohen L."/>
        </authorList>
    </citation>
    <scope>NUCLEOTIDE SEQUENCE</scope>
    <source>
        <strain evidence="1">UTEX LB 985</strain>
    </source>
</reference>
<dbReference type="AlphaFoldDB" id="A0A7S2FPM9"/>
<dbReference type="InterPro" id="IPR015797">
    <property type="entry name" value="NUDIX_hydrolase-like_dom_sf"/>
</dbReference>
<evidence type="ECO:0008006" key="2">
    <source>
        <dbReference type="Google" id="ProtNLM"/>
    </source>
</evidence>
<evidence type="ECO:0000313" key="1">
    <source>
        <dbReference type="EMBL" id="CAD9403999.1"/>
    </source>
</evidence>
<accession>A0A7S2FPM9</accession>
<dbReference type="SUPFAM" id="SSF55811">
    <property type="entry name" value="Nudix"/>
    <property type="match status" value="1"/>
</dbReference>
<organism evidence="1">
    <name type="scientific">Haptolina brevifila</name>
    <dbReference type="NCBI Taxonomy" id="156173"/>
    <lineage>
        <taxon>Eukaryota</taxon>
        <taxon>Haptista</taxon>
        <taxon>Haptophyta</taxon>
        <taxon>Prymnesiophyceae</taxon>
        <taxon>Prymnesiales</taxon>
        <taxon>Prymnesiaceae</taxon>
        <taxon>Haptolina</taxon>
    </lineage>
</organism>
<dbReference type="EMBL" id="HBGU01006219">
    <property type="protein sequence ID" value="CAD9403999.1"/>
    <property type="molecule type" value="Transcribed_RNA"/>
</dbReference>
<proteinExistence type="predicted"/>
<protein>
    <recommendedName>
        <fullName evidence="2">Nudix hydrolase domain-containing protein</fullName>
    </recommendedName>
</protein>
<sequence>MWQFRARRPMLHTPFGHSSWAPPTKMAMAASSSGHTVKLNLEGDFLISGVRIAAAGVVPYVDLPGHGLRFMLQSNLNGTRAGKLSDFGGRREPSDVDAFYTAARELCEETDSIFGDALTLASRLRNEASVRILNPNGRYVCFFLKVASYLPAQMLSKVDVTAVDAAERDVRWWRADELLGSVELLERMVISSQSADSEAADGRQTLSSFQKAVCKTLALENAHPHAHERWHATIMPTIAAVERKR</sequence>